<sequence length="348" mass="40146">MSMKWKRKILIDNPAALDPVQIEQDLRSGNHVIVQFSHPSYYESIPILEEVDELCARYDENFGMRFYAHYSLSFDCDTLLRIPHVKMLLLNSLTRAHNTEALAKLGTLHSLSLGIYEQENSDILGIGTLRSLRILNIVSGKKILNLQYFKEFYHLEHLHVGGKVKNLDAVGHLEDLNYLALDSISKIPLHFINRLRKLKNLRILLGGREHIQEIEENEIENLEIIRVRGFHDLTHIAVFRALKRLVIEDQIQLQEISFDPKMKALEELSIRNCKGLTRLTGLEKLPVLRKLRIRKTAIDFDSFINQKLPCSLSAVEFETFKSKVDQDIQQSLLTLGFQPWSSLDEGRG</sequence>
<dbReference type="InterPro" id="IPR032675">
    <property type="entry name" value="LRR_dom_sf"/>
</dbReference>
<dbReference type="RefSeq" id="WP_204822423.1">
    <property type="nucleotide sequence ID" value="NZ_JANHOF010000022.1"/>
</dbReference>
<dbReference type="Gene3D" id="3.80.10.10">
    <property type="entry name" value="Ribonuclease Inhibitor"/>
    <property type="match status" value="1"/>
</dbReference>
<proteinExistence type="predicted"/>
<dbReference type="EMBL" id="JBHLVF010000039">
    <property type="protein sequence ID" value="MFC0394140.1"/>
    <property type="molecule type" value="Genomic_DNA"/>
</dbReference>
<evidence type="ECO:0000313" key="1">
    <source>
        <dbReference type="EMBL" id="MFC0394140.1"/>
    </source>
</evidence>
<comment type="caution">
    <text evidence="1">The sequence shown here is derived from an EMBL/GenBank/DDBJ whole genome shotgun (WGS) entry which is preliminary data.</text>
</comment>
<accession>A0ABV6JE17</accession>
<dbReference type="SUPFAM" id="SSF52058">
    <property type="entry name" value="L domain-like"/>
    <property type="match status" value="1"/>
</dbReference>
<dbReference type="Proteomes" id="UP001589818">
    <property type="component" value="Unassembled WGS sequence"/>
</dbReference>
<reference evidence="1 2" key="1">
    <citation type="submission" date="2024-09" db="EMBL/GenBank/DDBJ databases">
        <authorList>
            <person name="Sun Q."/>
            <person name="Mori K."/>
        </authorList>
    </citation>
    <scope>NUCLEOTIDE SEQUENCE [LARGE SCALE GENOMIC DNA]</scope>
    <source>
        <strain evidence="1 2">CCM 4839</strain>
    </source>
</reference>
<organism evidence="1 2">
    <name type="scientific">Paenibacillus mendelii</name>
    <dbReference type="NCBI Taxonomy" id="206163"/>
    <lineage>
        <taxon>Bacteria</taxon>
        <taxon>Bacillati</taxon>
        <taxon>Bacillota</taxon>
        <taxon>Bacilli</taxon>
        <taxon>Bacillales</taxon>
        <taxon>Paenibacillaceae</taxon>
        <taxon>Paenibacillus</taxon>
    </lineage>
</organism>
<evidence type="ECO:0008006" key="3">
    <source>
        <dbReference type="Google" id="ProtNLM"/>
    </source>
</evidence>
<evidence type="ECO:0000313" key="2">
    <source>
        <dbReference type="Proteomes" id="UP001589818"/>
    </source>
</evidence>
<protein>
    <recommendedName>
        <fullName evidence="3">Leucine-rich repeat domain-containing protein</fullName>
    </recommendedName>
</protein>
<gene>
    <name evidence="1" type="ORF">ACFFJ8_22570</name>
</gene>
<keyword evidence="2" id="KW-1185">Reference proteome</keyword>
<name>A0ABV6JE17_9BACL</name>